<dbReference type="SMART" id="SM00214">
    <property type="entry name" value="VWC"/>
    <property type="match status" value="1"/>
</dbReference>
<feature type="region of interest" description="Disordered" evidence="3">
    <location>
        <begin position="103"/>
        <end position="276"/>
    </location>
</feature>
<comment type="caution">
    <text evidence="5">The sequence shown here is derived from an EMBL/GenBank/DDBJ whole genome shotgun (WGS) entry which is preliminary data.</text>
</comment>
<reference evidence="5" key="1">
    <citation type="journal article" date="2022" name="bioRxiv">
        <title>Sequencing and chromosome-scale assembly of the giantPleurodeles waltlgenome.</title>
        <authorList>
            <person name="Brown T."/>
            <person name="Elewa A."/>
            <person name="Iarovenko S."/>
            <person name="Subramanian E."/>
            <person name="Araus A.J."/>
            <person name="Petzold A."/>
            <person name="Susuki M."/>
            <person name="Suzuki K.-i.T."/>
            <person name="Hayashi T."/>
            <person name="Toyoda A."/>
            <person name="Oliveira C."/>
            <person name="Osipova E."/>
            <person name="Leigh N.D."/>
            <person name="Simon A."/>
            <person name="Yun M.H."/>
        </authorList>
    </citation>
    <scope>NUCLEOTIDE SEQUENCE</scope>
    <source>
        <strain evidence="5">20211129_DDA</strain>
        <tissue evidence="5">Liver</tissue>
    </source>
</reference>
<dbReference type="Pfam" id="PF00093">
    <property type="entry name" value="VWC"/>
    <property type="match status" value="1"/>
</dbReference>
<dbReference type="EMBL" id="JANPWB010000013">
    <property type="protein sequence ID" value="KAJ1109669.1"/>
    <property type="molecule type" value="Genomic_DNA"/>
</dbReference>
<evidence type="ECO:0000259" key="4">
    <source>
        <dbReference type="PROSITE" id="PS50184"/>
    </source>
</evidence>
<evidence type="ECO:0000313" key="6">
    <source>
        <dbReference type="Proteomes" id="UP001066276"/>
    </source>
</evidence>
<sequence>MPLIIADDQFINVFDSAIGLGEQELSYNVLPEKKGHCSANGMIMYDKAVWSPKPCITCLCSNGKTICDETVCPALKCPKTIIRQGECCPVCIDIVLKSLAMDDRPEFSGDSPEPNDPSIEELMPSPRTQAEMDELLRREEEEHREEEEEIQRKEKEEQRKKERKREREEKEQKELEARRKEEEELEKIIEENKRKAEEEEQLRIEEEQQKQKEEEEQRKEEEERKREEKKRQEKKKQQERAREEEEEEDDDEPDEEDPLRGDVFRSPSSPFPDELSPVPAPLPLGCFISDITVSCSFAKLRTIPAVVDVKIKSFDLLGNFITSIPNEAFHGMPNLERINLGKNNLTTLSIGPGAFVTLKHLKRLYLDGNALVQIPTHLPSTLEELKLNDNNIRAIDDVILQEMPNLVTLELEGNHLSEGNVDPLAFQPLKSLSYLRLGRNKFRTIPQGLPASIEELHLEHNQIEEISETSFNQTNNLHTIVLRHNMLEESRIAPLAWIYHETLESIDLSYNKLVHVPSYLPKPLLHLVLMGNQIERIPGYVFGHMEPGLEYLYLSFNKLVSDGMDPVSFFGAYHSLRELFLDHNDLQNVPVGLEDMKALQTLRLNNNKIRSVSPNCFCNTEDEDEDSNLEDVHLENNYIRTRDISPYAFQCIKSYSSIVLKPQYVK</sequence>
<evidence type="ECO:0000313" key="5">
    <source>
        <dbReference type="EMBL" id="KAJ1109669.1"/>
    </source>
</evidence>
<dbReference type="GO" id="GO:0010811">
    <property type="term" value="P:positive regulation of cell-substrate adhesion"/>
    <property type="evidence" value="ECO:0007669"/>
    <property type="project" value="TreeGrafter"/>
</dbReference>
<evidence type="ECO:0000256" key="3">
    <source>
        <dbReference type="SAM" id="MobiDB-lite"/>
    </source>
</evidence>
<keyword evidence="6" id="KW-1185">Reference proteome</keyword>
<dbReference type="AlphaFoldDB" id="A0AAV7N4S9"/>
<dbReference type="InterPro" id="IPR032675">
    <property type="entry name" value="LRR_dom_sf"/>
</dbReference>
<gene>
    <name evidence="5" type="ORF">NDU88_007029</name>
</gene>
<evidence type="ECO:0000256" key="1">
    <source>
        <dbReference type="ARBA" id="ARBA00022614"/>
    </source>
</evidence>
<dbReference type="GO" id="GO:0070052">
    <property type="term" value="F:collagen V binding"/>
    <property type="evidence" value="ECO:0007669"/>
    <property type="project" value="TreeGrafter"/>
</dbReference>
<dbReference type="PROSITE" id="PS01208">
    <property type="entry name" value="VWFC_1"/>
    <property type="match status" value="1"/>
</dbReference>
<dbReference type="SMART" id="SM00364">
    <property type="entry name" value="LRR_BAC"/>
    <property type="match status" value="7"/>
</dbReference>
<feature type="compositionally biased region" description="Basic and acidic residues" evidence="3">
    <location>
        <begin position="150"/>
        <end position="243"/>
    </location>
</feature>
<dbReference type="SMART" id="SM00369">
    <property type="entry name" value="LRR_TYP"/>
    <property type="match status" value="12"/>
</dbReference>
<dbReference type="Pfam" id="PF13855">
    <property type="entry name" value="LRR_8"/>
    <property type="match status" value="3"/>
</dbReference>
<dbReference type="FunFam" id="3.80.10.10:FF:000130">
    <property type="entry name" value="extracellular matrix protein 2 isoform X1"/>
    <property type="match status" value="1"/>
</dbReference>
<accession>A0AAV7N4S9</accession>
<dbReference type="GO" id="GO:0008201">
    <property type="term" value="F:heparin binding"/>
    <property type="evidence" value="ECO:0007669"/>
    <property type="project" value="TreeGrafter"/>
</dbReference>
<organism evidence="5 6">
    <name type="scientific">Pleurodeles waltl</name>
    <name type="common">Iberian ribbed newt</name>
    <dbReference type="NCBI Taxonomy" id="8319"/>
    <lineage>
        <taxon>Eukaryota</taxon>
        <taxon>Metazoa</taxon>
        <taxon>Chordata</taxon>
        <taxon>Craniata</taxon>
        <taxon>Vertebrata</taxon>
        <taxon>Euteleostomi</taxon>
        <taxon>Amphibia</taxon>
        <taxon>Batrachia</taxon>
        <taxon>Caudata</taxon>
        <taxon>Salamandroidea</taxon>
        <taxon>Salamandridae</taxon>
        <taxon>Pleurodelinae</taxon>
        <taxon>Pleurodeles</taxon>
    </lineage>
</organism>
<dbReference type="PANTHER" id="PTHR46544:SF1">
    <property type="entry name" value="EXTRACELLULAR MATRIX PROTEIN 2"/>
    <property type="match status" value="1"/>
</dbReference>
<dbReference type="GO" id="GO:0030198">
    <property type="term" value="P:extracellular matrix organization"/>
    <property type="evidence" value="ECO:0007669"/>
    <property type="project" value="TreeGrafter"/>
</dbReference>
<dbReference type="PROSITE" id="PS51450">
    <property type="entry name" value="LRR"/>
    <property type="match status" value="2"/>
</dbReference>
<dbReference type="Gene3D" id="6.20.200.20">
    <property type="match status" value="1"/>
</dbReference>
<protein>
    <recommendedName>
        <fullName evidence="4">VWFC domain-containing protein</fullName>
    </recommendedName>
</protein>
<dbReference type="InterPro" id="IPR003591">
    <property type="entry name" value="Leu-rich_rpt_typical-subtyp"/>
</dbReference>
<dbReference type="GO" id="GO:0031012">
    <property type="term" value="C:extracellular matrix"/>
    <property type="evidence" value="ECO:0007669"/>
    <property type="project" value="TreeGrafter"/>
</dbReference>
<dbReference type="SUPFAM" id="SSF57603">
    <property type="entry name" value="FnI-like domain"/>
    <property type="match status" value="1"/>
</dbReference>
<dbReference type="SUPFAM" id="SSF52058">
    <property type="entry name" value="L domain-like"/>
    <property type="match status" value="1"/>
</dbReference>
<dbReference type="PANTHER" id="PTHR46544">
    <property type="entry name" value="EXTRACELLULAR MATRIX PROTEIN 2-RELATED"/>
    <property type="match status" value="1"/>
</dbReference>
<evidence type="ECO:0000256" key="2">
    <source>
        <dbReference type="ARBA" id="ARBA00022737"/>
    </source>
</evidence>
<dbReference type="PROSITE" id="PS50184">
    <property type="entry name" value="VWFC_2"/>
    <property type="match status" value="1"/>
</dbReference>
<name>A0AAV7N4S9_PLEWA</name>
<proteinExistence type="predicted"/>
<keyword evidence="2" id="KW-0677">Repeat</keyword>
<feature type="compositionally biased region" description="Acidic residues" evidence="3">
    <location>
        <begin position="244"/>
        <end position="257"/>
    </location>
</feature>
<dbReference type="Proteomes" id="UP001066276">
    <property type="component" value="Chromosome 9"/>
</dbReference>
<dbReference type="InterPro" id="IPR001007">
    <property type="entry name" value="VWF_dom"/>
</dbReference>
<keyword evidence="1" id="KW-0433">Leucine-rich repeat</keyword>
<dbReference type="InterPro" id="IPR043184">
    <property type="entry name" value="ECM2"/>
</dbReference>
<dbReference type="FunFam" id="3.80.10.10:FF:000284">
    <property type="entry name" value="extracellular matrix protein 2 isoform X1"/>
    <property type="match status" value="1"/>
</dbReference>
<dbReference type="Gene3D" id="3.80.10.10">
    <property type="entry name" value="Ribonuclease Inhibitor"/>
    <property type="match status" value="2"/>
</dbReference>
<dbReference type="InterPro" id="IPR001611">
    <property type="entry name" value="Leu-rich_rpt"/>
</dbReference>
<feature type="domain" description="VWFC" evidence="4">
    <location>
        <begin position="35"/>
        <end position="92"/>
    </location>
</feature>